<dbReference type="AlphaFoldDB" id="D2VSV4"/>
<dbReference type="InterPro" id="IPR036097">
    <property type="entry name" value="HisK_dim/P_sf"/>
</dbReference>
<dbReference type="InterPro" id="IPR001789">
    <property type="entry name" value="Sig_transdc_resp-reg_receiver"/>
</dbReference>
<dbReference type="GO" id="GO:0009927">
    <property type="term" value="F:histidine phosphotransfer kinase activity"/>
    <property type="evidence" value="ECO:0007669"/>
    <property type="project" value="TreeGrafter"/>
</dbReference>
<sequence length="887" mass="99889">MPLQQEVASEELNNLHHSNNITTTLSKLSNSPSDTFSSTCHHSSSSNSSSSSSFTAHQEEEEQVNSSVAEENATTLFCAQEQKLVRQQTNLDLTEKKQQPFTSSLSSSSELKKASTTRKNNNNCEEGGEVQIDNNNLSTNNSDTEKKIQCGGAEKEEDYLKTLSSRIYHLNPIINTKKQVLDNNLRKNSREEISKSSSNKNLIDSNNIESVPSSSSSDKEDKITKIISSDENITTTTEMNFSNSPTPHTNVPYSANAHYSLNFFNLPLEGTSIPKAWHSLLKIQASTILFTVYTGYLIQTMYVFREQSHDINATFWMFILGALTILVNSGRLIRMDKAENTYESKVIILFNVVSFSIRFFVMQKHRVLMLSNSLATIAVMSKNTAHSKGDPFWSMLPTVSMAFHYFLAGLLKINAMGWTYTLDVIFEYSPAIYTILIFGLFIVFGNVQLSSECDQLQETTDRLKLALEAKSNFVSHLSHEFRTPTLSSLGSIELIKETNLTKEQREHIETIESAENILLTLIEDILLFVKSEHETKSKVQTNTKQVFCLRNCLQSVQEIMKSYAKKFVVDVQIFTQNLEANVFVKMNQARMSQILVNLLTNAVKASHPSQVVELHCKTIPNPPNVITENSHQWFEFKVVDYGVGIPKSKQEFIFQPFGQLHNLNESIFPSSGLGLSTCLNIVRSMNGCITLESEENHGSTFTIQIPIQIYNMNTLDAKEVVLSAEEQTVDFSIKRQIDIQNNYLDQFEKADSYVKNAETSKPNTDNIQIIIAEDNAINRKVLTKMLRSLGFEVDVAVDGRQLVEKIDPTRHKLVITDMHMPFMSGIEASKIIKTKYKDIKIIMLTADALTNAEYYASVVDAVICKPCTRNDLQNGIQAMLGEEMVKD</sequence>
<keyword evidence="4" id="KW-0808">Transferase</keyword>
<dbReference type="PANTHER" id="PTHR43047:SF68">
    <property type="entry name" value="HISTIDINE KINASE 5"/>
    <property type="match status" value="1"/>
</dbReference>
<dbReference type="Pfam" id="PF00512">
    <property type="entry name" value="HisKA"/>
    <property type="match status" value="1"/>
</dbReference>
<feature type="compositionally biased region" description="Low complexity" evidence="7">
    <location>
        <begin position="204"/>
        <end position="216"/>
    </location>
</feature>
<dbReference type="PROSITE" id="PS50110">
    <property type="entry name" value="RESPONSE_REGULATORY"/>
    <property type="match status" value="1"/>
</dbReference>
<keyword evidence="3 6" id="KW-0597">Phosphoprotein</keyword>
<dbReference type="OrthoDB" id="60033at2759"/>
<dbReference type="Pfam" id="PF02518">
    <property type="entry name" value="HATPase_c"/>
    <property type="match status" value="1"/>
</dbReference>
<keyword evidence="8" id="KW-1133">Transmembrane helix</keyword>
<feature type="compositionally biased region" description="Low complexity" evidence="7">
    <location>
        <begin position="33"/>
        <end position="54"/>
    </location>
</feature>
<dbReference type="Gene3D" id="1.10.287.130">
    <property type="match status" value="1"/>
</dbReference>
<dbReference type="PANTHER" id="PTHR43047">
    <property type="entry name" value="TWO-COMPONENT HISTIDINE PROTEIN KINASE"/>
    <property type="match status" value="1"/>
</dbReference>
<protein>
    <recommendedName>
        <fullName evidence="2">histidine kinase</fullName>
        <ecNumber evidence="2">2.7.13.3</ecNumber>
    </recommendedName>
</protein>
<dbReference type="PRINTS" id="PR00344">
    <property type="entry name" value="BCTRLSENSOR"/>
</dbReference>
<gene>
    <name evidence="11" type="ORF">NAEGRDRAFT_72074</name>
</gene>
<feature type="transmembrane region" description="Helical" evidence="8">
    <location>
        <begin position="392"/>
        <end position="413"/>
    </location>
</feature>
<dbReference type="Pfam" id="PF00072">
    <property type="entry name" value="Response_reg"/>
    <property type="match status" value="1"/>
</dbReference>
<feature type="compositionally biased region" description="Low complexity" evidence="7">
    <location>
        <begin position="133"/>
        <end position="142"/>
    </location>
</feature>
<dbReference type="SUPFAM" id="SSF47384">
    <property type="entry name" value="Homodimeric domain of signal transducing histidine kinase"/>
    <property type="match status" value="1"/>
</dbReference>
<dbReference type="Gene3D" id="3.40.50.2300">
    <property type="match status" value="1"/>
</dbReference>
<dbReference type="InParanoid" id="D2VSV4"/>
<comment type="catalytic activity">
    <reaction evidence="1">
        <text>ATP + protein L-histidine = ADP + protein N-phospho-L-histidine.</text>
        <dbReference type="EC" id="2.7.13.3"/>
    </reaction>
</comment>
<dbReference type="SMART" id="SM00388">
    <property type="entry name" value="HisKA"/>
    <property type="match status" value="1"/>
</dbReference>
<keyword evidence="5" id="KW-0418">Kinase</keyword>
<evidence type="ECO:0000313" key="12">
    <source>
        <dbReference type="Proteomes" id="UP000006671"/>
    </source>
</evidence>
<dbReference type="InterPro" id="IPR005467">
    <property type="entry name" value="His_kinase_dom"/>
</dbReference>
<dbReference type="eggNOG" id="KOG0519">
    <property type="taxonomic scope" value="Eukaryota"/>
</dbReference>
<feature type="region of interest" description="Disordered" evidence="7">
    <location>
        <begin position="191"/>
        <end position="223"/>
    </location>
</feature>
<dbReference type="GO" id="GO:0005886">
    <property type="term" value="C:plasma membrane"/>
    <property type="evidence" value="ECO:0007669"/>
    <property type="project" value="TreeGrafter"/>
</dbReference>
<dbReference type="STRING" id="5762.D2VSV4"/>
<dbReference type="InterPro" id="IPR003661">
    <property type="entry name" value="HisK_dim/P_dom"/>
</dbReference>
<dbReference type="InterPro" id="IPR004358">
    <property type="entry name" value="Sig_transdc_His_kin-like_C"/>
</dbReference>
<feature type="region of interest" description="Disordered" evidence="7">
    <location>
        <begin position="23"/>
        <end position="69"/>
    </location>
</feature>
<dbReference type="GO" id="GO:0000155">
    <property type="term" value="F:phosphorelay sensor kinase activity"/>
    <property type="evidence" value="ECO:0007669"/>
    <property type="project" value="InterPro"/>
</dbReference>
<dbReference type="SMART" id="SM00387">
    <property type="entry name" value="HATPase_c"/>
    <property type="match status" value="1"/>
</dbReference>
<evidence type="ECO:0000259" key="9">
    <source>
        <dbReference type="PROSITE" id="PS50109"/>
    </source>
</evidence>
<dbReference type="InterPro" id="IPR036890">
    <property type="entry name" value="HATPase_C_sf"/>
</dbReference>
<evidence type="ECO:0000256" key="2">
    <source>
        <dbReference type="ARBA" id="ARBA00012438"/>
    </source>
</evidence>
<organism evidence="12">
    <name type="scientific">Naegleria gruberi</name>
    <name type="common">Amoeba</name>
    <dbReference type="NCBI Taxonomy" id="5762"/>
    <lineage>
        <taxon>Eukaryota</taxon>
        <taxon>Discoba</taxon>
        <taxon>Heterolobosea</taxon>
        <taxon>Tetramitia</taxon>
        <taxon>Eutetramitia</taxon>
        <taxon>Vahlkampfiidae</taxon>
        <taxon>Naegleria</taxon>
    </lineage>
</organism>
<keyword evidence="8" id="KW-0472">Membrane</keyword>
<dbReference type="SMART" id="SM00448">
    <property type="entry name" value="REC"/>
    <property type="match status" value="1"/>
</dbReference>
<accession>D2VSV4</accession>
<keyword evidence="8" id="KW-0812">Transmembrane</keyword>
<evidence type="ECO:0000259" key="10">
    <source>
        <dbReference type="PROSITE" id="PS50110"/>
    </source>
</evidence>
<dbReference type="OMA" id="MSKNTAH"/>
<proteinExistence type="predicted"/>
<evidence type="ECO:0000256" key="7">
    <source>
        <dbReference type="SAM" id="MobiDB-lite"/>
    </source>
</evidence>
<dbReference type="PROSITE" id="PS50109">
    <property type="entry name" value="HIS_KIN"/>
    <property type="match status" value="1"/>
</dbReference>
<feature type="transmembrane region" description="Helical" evidence="8">
    <location>
        <begin position="425"/>
        <end position="447"/>
    </location>
</feature>
<dbReference type="CDD" id="cd17546">
    <property type="entry name" value="REC_hyHK_CKI1_RcsC-like"/>
    <property type="match status" value="1"/>
</dbReference>
<dbReference type="SUPFAM" id="SSF55874">
    <property type="entry name" value="ATPase domain of HSP90 chaperone/DNA topoisomerase II/histidine kinase"/>
    <property type="match status" value="1"/>
</dbReference>
<dbReference type="GeneID" id="8850951"/>
<evidence type="ECO:0000256" key="5">
    <source>
        <dbReference type="ARBA" id="ARBA00022777"/>
    </source>
</evidence>
<evidence type="ECO:0000256" key="8">
    <source>
        <dbReference type="SAM" id="Phobius"/>
    </source>
</evidence>
<dbReference type="EMBL" id="GG738895">
    <property type="protein sequence ID" value="EFC40046.1"/>
    <property type="molecule type" value="Genomic_DNA"/>
</dbReference>
<dbReference type="KEGG" id="ngr:NAEGRDRAFT_72074"/>
<evidence type="ECO:0000313" key="11">
    <source>
        <dbReference type="EMBL" id="EFC40046.1"/>
    </source>
</evidence>
<evidence type="ECO:0000256" key="6">
    <source>
        <dbReference type="PROSITE-ProRule" id="PRU00169"/>
    </source>
</evidence>
<name>D2VSV4_NAEGR</name>
<reference evidence="11 12" key="1">
    <citation type="journal article" date="2010" name="Cell">
        <title>The genome of Naegleria gruberi illuminates early eukaryotic versatility.</title>
        <authorList>
            <person name="Fritz-Laylin L.K."/>
            <person name="Prochnik S.E."/>
            <person name="Ginger M.L."/>
            <person name="Dacks J.B."/>
            <person name="Carpenter M.L."/>
            <person name="Field M.C."/>
            <person name="Kuo A."/>
            <person name="Paredez A."/>
            <person name="Chapman J."/>
            <person name="Pham J."/>
            <person name="Shu S."/>
            <person name="Neupane R."/>
            <person name="Cipriano M."/>
            <person name="Mancuso J."/>
            <person name="Tu H."/>
            <person name="Salamov A."/>
            <person name="Lindquist E."/>
            <person name="Shapiro H."/>
            <person name="Lucas S."/>
            <person name="Grigoriev I.V."/>
            <person name="Cande W.Z."/>
            <person name="Fulton C."/>
            <person name="Rokhsar D.S."/>
            <person name="Dawson S.C."/>
        </authorList>
    </citation>
    <scope>NUCLEOTIDE SEQUENCE [LARGE SCALE GENOMIC DNA]</scope>
    <source>
        <strain evidence="11 12">NEG-M</strain>
    </source>
</reference>
<feature type="region of interest" description="Disordered" evidence="7">
    <location>
        <begin position="95"/>
        <end position="146"/>
    </location>
</feature>
<evidence type="ECO:0000256" key="4">
    <source>
        <dbReference type="ARBA" id="ARBA00022679"/>
    </source>
</evidence>
<evidence type="ECO:0000256" key="3">
    <source>
        <dbReference type="ARBA" id="ARBA00022553"/>
    </source>
</evidence>
<dbReference type="Gene3D" id="3.30.565.10">
    <property type="entry name" value="Histidine kinase-like ATPase, C-terminal domain"/>
    <property type="match status" value="1"/>
</dbReference>
<dbReference type="RefSeq" id="XP_002672790.1">
    <property type="nucleotide sequence ID" value="XM_002672744.1"/>
</dbReference>
<dbReference type="InterPro" id="IPR011006">
    <property type="entry name" value="CheY-like_superfamily"/>
</dbReference>
<feature type="compositionally biased region" description="Polar residues" evidence="7">
    <location>
        <begin position="23"/>
        <end position="32"/>
    </location>
</feature>
<keyword evidence="12" id="KW-1185">Reference proteome</keyword>
<feature type="transmembrane region" description="Helical" evidence="8">
    <location>
        <begin position="346"/>
        <end position="363"/>
    </location>
</feature>
<evidence type="ECO:0000256" key="1">
    <source>
        <dbReference type="ARBA" id="ARBA00000085"/>
    </source>
</evidence>
<dbReference type="EC" id="2.7.13.3" evidence="2"/>
<dbReference type="SUPFAM" id="SSF52172">
    <property type="entry name" value="CheY-like"/>
    <property type="match status" value="1"/>
</dbReference>
<dbReference type="Proteomes" id="UP000006671">
    <property type="component" value="Unassembled WGS sequence"/>
</dbReference>
<feature type="modified residue" description="4-aspartylphosphate" evidence="6">
    <location>
        <position position="817"/>
    </location>
</feature>
<dbReference type="InterPro" id="IPR003594">
    <property type="entry name" value="HATPase_dom"/>
</dbReference>
<feature type="domain" description="Histidine kinase" evidence="9">
    <location>
        <begin position="476"/>
        <end position="709"/>
    </location>
</feature>
<feature type="domain" description="Response regulatory" evidence="10">
    <location>
        <begin position="768"/>
        <end position="880"/>
    </location>
</feature>
<feature type="transmembrane region" description="Helical" evidence="8">
    <location>
        <begin position="315"/>
        <end position="334"/>
    </location>
</feature>
<dbReference type="VEuPathDB" id="AmoebaDB:NAEGRDRAFT_72074"/>
<dbReference type="CDD" id="cd00082">
    <property type="entry name" value="HisKA"/>
    <property type="match status" value="1"/>
</dbReference>